<sequence>MENIQNSQSGKMSEELSAQAKVKTSDVCWKDLHALSSQTFQFLDLQERTESGQNLERFPVMDGLLHGDCSTLNTGESPSVARESRLSWILEDNVPQKFYLSARACQGILVRASRRGKPLPELLKQALLDMIEWWNPGTLSQVVQKVKEQEGLEEKELDEYWSQTIERLRLDAQNLQPTL</sequence>
<dbReference type="Proteomes" id="UP000007059">
    <property type="component" value="Chromosome"/>
</dbReference>
<evidence type="ECO:0000313" key="2">
    <source>
        <dbReference type="Proteomes" id="UP000007059"/>
    </source>
</evidence>
<accession>D4KCC7</accession>
<organism evidence="1 2">
    <name type="scientific">Faecalibacterium prausnitzii SL3/3</name>
    <dbReference type="NCBI Taxonomy" id="657322"/>
    <lineage>
        <taxon>Bacteria</taxon>
        <taxon>Bacillati</taxon>
        <taxon>Bacillota</taxon>
        <taxon>Clostridia</taxon>
        <taxon>Eubacteriales</taxon>
        <taxon>Oscillospiraceae</taxon>
        <taxon>Faecalibacterium</taxon>
    </lineage>
</organism>
<protein>
    <submittedName>
        <fullName evidence="1">Uncharacterized protein</fullName>
    </submittedName>
</protein>
<dbReference type="EMBL" id="FP929046">
    <property type="protein sequence ID" value="CBL02490.1"/>
    <property type="molecule type" value="Genomic_DNA"/>
</dbReference>
<dbReference type="HOGENOM" id="CLU_1501361_0_0_9"/>
<reference evidence="1 2" key="2">
    <citation type="submission" date="2010-03" db="EMBL/GenBank/DDBJ databases">
        <authorList>
            <person name="Pajon A."/>
        </authorList>
    </citation>
    <scope>NUCLEOTIDE SEQUENCE [LARGE SCALE GENOMIC DNA]</scope>
    <source>
        <strain evidence="1 2">SL3/3</strain>
    </source>
</reference>
<gene>
    <name evidence="1" type="ORF">FPR_23130</name>
</gene>
<dbReference type="AlphaFoldDB" id="D4KCC7"/>
<dbReference type="eggNOG" id="ENOG5033C1U">
    <property type="taxonomic scope" value="Bacteria"/>
</dbReference>
<evidence type="ECO:0000313" key="1">
    <source>
        <dbReference type="EMBL" id="CBL02490.1"/>
    </source>
</evidence>
<name>D4KCC7_9FIRM</name>
<proteinExistence type="predicted"/>
<reference evidence="1 2" key="1">
    <citation type="submission" date="2010-03" db="EMBL/GenBank/DDBJ databases">
        <title>The genome sequence of Faecalibacterium prausnitzii SL3/3.</title>
        <authorList>
            <consortium name="metaHIT consortium -- http://www.metahit.eu/"/>
            <person name="Pajon A."/>
            <person name="Turner K."/>
            <person name="Parkhill J."/>
            <person name="Duncan S."/>
            <person name="Flint H."/>
        </authorList>
    </citation>
    <scope>NUCLEOTIDE SEQUENCE [LARGE SCALE GENOMIC DNA]</scope>
    <source>
        <strain evidence="1 2">SL3/3</strain>
    </source>
</reference>
<dbReference type="KEGG" id="fpa:FPR_23130"/>